<evidence type="ECO:0000313" key="1">
    <source>
        <dbReference type="EMBL" id="RPA96337.1"/>
    </source>
</evidence>
<feature type="non-terminal residue" evidence="1">
    <location>
        <position position="77"/>
    </location>
</feature>
<proteinExistence type="predicted"/>
<name>A0A3N4JGC8_9PEZI</name>
<dbReference type="AlphaFoldDB" id="A0A3N4JGC8"/>
<dbReference type="EMBL" id="ML120415">
    <property type="protein sequence ID" value="RPA96337.1"/>
    <property type="molecule type" value="Genomic_DNA"/>
</dbReference>
<sequence length="77" mass="8547">MSQVPICVTSSHTPFSSPPYPVVKIQANLYAAITFPQTHSRLLKAWAGGESEELVRHHRLGVLKKKSGGRGKYFKLL</sequence>
<keyword evidence="2" id="KW-1185">Reference proteome</keyword>
<dbReference type="Proteomes" id="UP000276215">
    <property type="component" value="Unassembled WGS sequence"/>
</dbReference>
<organism evidence="1 2">
    <name type="scientific">Choiromyces venosus 120613-1</name>
    <dbReference type="NCBI Taxonomy" id="1336337"/>
    <lineage>
        <taxon>Eukaryota</taxon>
        <taxon>Fungi</taxon>
        <taxon>Dikarya</taxon>
        <taxon>Ascomycota</taxon>
        <taxon>Pezizomycotina</taxon>
        <taxon>Pezizomycetes</taxon>
        <taxon>Pezizales</taxon>
        <taxon>Tuberaceae</taxon>
        <taxon>Choiromyces</taxon>
    </lineage>
</organism>
<gene>
    <name evidence="1" type="ORF">L873DRAFT_1811458</name>
</gene>
<reference evidence="1 2" key="1">
    <citation type="journal article" date="2018" name="Nat. Ecol. Evol.">
        <title>Pezizomycetes genomes reveal the molecular basis of ectomycorrhizal truffle lifestyle.</title>
        <authorList>
            <person name="Murat C."/>
            <person name="Payen T."/>
            <person name="Noel B."/>
            <person name="Kuo A."/>
            <person name="Morin E."/>
            <person name="Chen J."/>
            <person name="Kohler A."/>
            <person name="Krizsan K."/>
            <person name="Balestrini R."/>
            <person name="Da Silva C."/>
            <person name="Montanini B."/>
            <person name="Hainaut M."/>
            <person name="Levati E."/>
            <person name="Barry K.W."/>
            <person name="Belfiori B."/>
            <person name="Cichocki N."/>
            <person name="Clum A."/>
            <person name="Dockter R.B."/>
            <person name="Fauchery L."/>
            <person name="Guy J."/>
            <person name="Iotti M."/>
            <person name="Le Tacon F."/>
            <person name="Lindquist E.A."/>
            <person name="Lipzen A."/>
            <person name="Malagnac F."/>
            <person name="Mello A."/>
            <person name="Molinier V."/>
            <person name="Miyauchi S."/>
            <person name="Poulain J."/>
            <person name="Riccioni C."/>
            <person name="Rubini A."/>
            <person name="Sitrit Y."/>
            <person name="Splivallo R."/>
            <person name="Traeger S."/>
            <person name="Wang M."/>
            <person name="Zifcakova L."/>
            <person name="Wipf D."/>
            <person name="Zambonelli A."/>
            <person name="Paolocci F."/>
            <person name="Nowrousian M."/>
            <person name="Ottonello S."/>
            <person name="Baldrian P."/>
            <person name="Spatafora J.W."/>
            <person name="Henrissat B."/>
            <person name="Nagy L.G."/>
            <person name="Aury J.M."/>
            <person name="Wincker P."/>
            <person name="Grigoriev I.V."/>
            <person name="Bonfante P."/>
            <person name="Martin F.M."/>
        </authorList>
    </citation>
    <scope>NUCLEOTIDE SEQUENCE [LARGE SCALE GENOMIC DNA]</scope>
    <source>
        <strain evidence="1 2">120613-1</strain>
    </source>
</reference>
<accession>A0A3N4JGC8</accession>
<evidence type="ECO:0000313" key="2">
    <source>
        <dbReference type="Proteomes" id="UP000276215"/>
    </source>
</evidence>
<protein>
    <submittedName>
        <fullName evidence="1">Uncharacterized protein</fullName>
    </submittedName>
</protein>